<dbReference type="Proteomes" id="UP000433577">
    <property type="component" value="Chromosome 1"/>
</dbReference>
<dbReference type="InterPro" id="IPR049708">
    <property type="entry name" value="PP0621-like"/>
</dbReference>
<feature type="compositionally biased region" description="Low complexity" evidence="1">
    <location>
        <begin position="37"/>
        <end position="59"/>
    </location>
</feature>
<protein>
    <submittedName>
        <fullName evidence="2">Deaminase</fullName>
    </submittedName>
</protein>
<reference evidence="2 3" key="1">
    <citation type="submission" date="2019-12" db="EMBL/GenBank/DDBJ databases">
        <title>Paraburkholderia acidiphila 7Q-K02 sp. nov and Paraburkholderia acidisoli DHF22 sp. nov., two strains isolated from forest soil.</title>
        <authorList>
            <person name="Gao Z."/>
            <person name="Qiu L."/>
        </authorList>
    </citation>
    <scope>NUCLEOTIDE SEQUENCE [LARGE SCALE GENOMIC DNA]</scope>
    <source>
        <strain evidence="2 3">DHF22</strain>
    </source>
</reference>
<dbReference type="NCBIfam" id="NF041023">
    <property type="entry name" value="PP0621_fam"/>
    <property type="match status" value="1"/>
</dbReference>
<proteinExistence type="predicted"/>
<feature type="region of interest" description="Disordered" evidence="1">
    <location>
        <begin position="23"/>
        <end position="60"/>
    </location>
</feature>
<accession>A0A7Z2GII6</accession>
<dbReference type="OrthoDB" id="9814432at2"/>
<dbReference type="EMBL" id="CP046913">
    <property type="protein sequence ID" value="QGZ62366.1"/>
    <property type="molecule type" value="Genomic_DNA"/>
</dbReference>
<evidence type="ECO:0000313" key="2">
    <source>
        <dbReference type="EMBL" id="QGZ62366.1"/>
    </source>
</evidence>
<dbReference type="KEGG" id="pacs:FAZ98_11860"/>
<gene>
    <name evidence="2" type="ORF">FAZ98_11860</name>
</gene>
<sequence length="111" mass="11797">MRQILLLVLLFVVGQWFVKTLRRAQMPTRPGADPRDAGQGAARSANGASGAGATRGANGQAALPEPMVRCAECGVHAPRSESVNVGARSFCSAEHARRYDARNVGQDRPAR</sequence>
<keyword evidence="3" id="KW-1185">Reference proteome</keyword>
<evidence type="ECO:0000256" key="1">
    <source>
        <dbReference type="SAM" id="MobiDB-lite"/>
    </source>
</evidence>
<evidence type="ECO:0000313" key="3">
    <source>
        <dbReference type="Proteomes" id="UP000433577"/>
    </source>
</evidence>
<dbReference type="RefSeq" id="WP_158951393.1">
    <property type="nucleotide sequence ID" value="NZ_CP046913.1"/>
</dbReference>
<organism evidence="2 3">
    <name type="scientific">Paraburkholderia acidisoli</name>
    <dbReference type="NCBI Taxonomy" id="2571748"/>
    <lineage>
        <taxon>Bacteria</taxon>
        <taxon>Pseudomonadati</taxon>
        <taxon>Pseudomonadota</taxon>
        <taxon>Betaproteobacteria</taxon>
        <taxon>Burkholderiales</taxon>
        <taxon>Burkholderiaceae</taxon>
        <taxon>Paraburkholderia</taxon>
    </lineage>
</organism>
<name>A0A7Z2GII6_9BURK</name>
<dbReference type="AlphaFoldDB" id="A0A7Z2GII6"/>